<evidence type="ECO:0000256" key="1">
    <source>
        <dbReference type="SAM" id="SignalP"/>
    </source>
</evidence>
<name>A0ABN9YHI3_9DINO</name>
<accession>A0ABN9YHI3</accession>
<evidence type="ECO:0000313" key="3">
    <source>
        <dbReference type="Proteomes" id="UP001189429"/>
    </source>
</evidence>
<dbReference type="Proteomes" id="UP001189429">
    <property type="component" value="Unassembled WGS sequence"/>
</dbReference>
<organism evidence="2 3">
    <name type="scientific">Prorocentrum cordatum</name>
    <dbReference type="NCBI Taxonomy" id="2364126"/>
    <lineage>
        <taxon>Eukaryota</taxon>
        <taxon>Sar</taxon>
        <taxon>Alveolata</taxon>
        <taxon>Dinophyceae</taxon>
        <taxon>Prorocentrales</taxon>
        <taxon>Prorocentraceae</taxon>
        <taxon>Prorocentrum</taxon>
    </lineage>
</organism>
<gene>
    <name evidence="2" type="ORF">PCOR1329_LOCUS85073</name>
</gene>
<protein>
    <submittedName>
        <fullName evidence="2">Uncharacterized protein</fullName>
    </submittedName>
</protein>
<keyword evidence="1" id="KW-0732">Signal</keyword>
<dbReference type="EMBL" id="CAUYUJ010022516">
    <property type="protein sequence ID" value="CAK0911088.1"/>
    <property type="molecule type" value="Genomic_DNA"/>
</dbReference>
<feature type="signal peptide" evidence="1">
    <location>
        <begin position="1"/>
        <end position="23"/>
    </location>
</feature>
<keyword evidence="3" id="KW-1185">Reference proteome</keyword>
<proteinExistence type="predicted"/>
<comment type="caution">
    <text evidence="2">The sequence shown here is derived from an EMBL/GenBank/DDBJ whole genome shotgun (WGS) entry which is preliminary data.</text>
</comment>
<sequence>MVSGAVLYLQVLGVLLGWGKSGGGPRLAFGCELGAAGKPWSLGISEARAAWVTSRGDRVLQDGFVSLREREEALGWVAFARGALEYDVPFLGPLCRFVAASGDIVTVAGWEAAAPGEGGDPPSTKRARGFYMELGVANWDGRCIALCFTDSQVASRVVEKFMSTKLVLCVAAMELSAQQEARRADLVSEWAPRGLNCQADDLANGILESFDDKVRFQWRIKNMEFLVMGRMLDEAMAVKVALAKVPSSPGG</sequence>
<feature type="chain" id="PRO_5045080320" evidence="1">
    <location>
        <begin position="24"/>
        <end position="251"/>
    </location>
</feature>
<evidence type="ECO:0000313" key="2">
    <source>
        <dbReference type="EMBL" id="CAK0911088.1"/>
    </source>
</evidence>
<reference evidence="2" key="1">
    <citation type="submission" date="2023-10" db="EMBL/GenBank/DDBJ databases">
        <authorList>
            <person name="Chen Y."/>
            <person name="Shah S."/>
            <person name="Dougan E. K."/>
            <person name="Thang M."/>
            <person name="Chan C."/>
        </authorList>
    </citation>
    <scope>NUCLEOTIDE SEQUENCE [LARGE SCALE GENOMIC DNA]</scope>
</reference>